<accession>A0A183NPZ4</accession>
<evidence type="ECO:0000313" key="2">
    <source>
        <dbReference type="Proteomes" id="UP000269396"/>
    </source>
</evidence>
<proteinExistence type="predicted"/>
<protein>
    <submittedName>
        <fullName evidence="1">Uncharacterized protein</fullName>
    </submittedName>
</protein>
<evidence type="ECO:0000313" key="1">
    <source>
        <dbReference type="EMBL" id="VDP03727.1"/>
    </source>
</evidence>
<organism evidence="1 2">
    <name type="scientific">Schistosoma mattheei</name>
    <dbReference type="NCBI Taxonomy" id="31246"/>
    <lineage>
        <taxon>Eukaryota</taxon>
        <taxon>Metazoa</taxon>
        <taxon>Spiralia</taxon>
        <taxon>Lophotrochozoa</taxon>
        <taxon>Platyhelminthes</taxon>
        <taxon>Trematoda</taxon>
        <taxon>Digenea</taxon>
        <taxon>Strigeidida</taxon>
        <taxon>Schistosomatoidea</taxon>
        <taxon>Schistosomatidae</taxon>
        <taxon>Schistosoma</taxon>
    </lineage>
</organism>
<gene>
    <name evidence="1" type="ORF">SMTD_LOCUS4180</name>
</gene>
<keyword evidence="2" id="KW-1185">Reference proteome</keyword>
<sequence length="93" mass="10979">KCLSSIQTIGFYEYVLIYKLFQQVKPFSGVKRLKAYGHMGKALTFTTIIYGKKKLLFIYFSVRMYIWTEIACKYFISIAQEYLAVQECLCIQF</sequence>
<dbReference type="Proteomes" id="UP000269396">
    <property type="component" value="Unassembled WGS sequence"/>
</dbReference>
<feature type="non-terminal residue" evidence="1">
    <location>
        <position position="1"/>
    </location>
</feature>
<dbReference type="AlphaFoldDB" id="A0A183NPZ4"/>
<dbReference type="EMBL" id="UZAL01010490">
    <property type="protein sequence ID" value="VDP03727.1"/>
    <property type="molecule type" value="Genomic_DNA"/>
</dbReference>
<name>A0A183NPZ4_9TREM</name>
<reference evidence="1 2" key="1">
    <citation type="submission" date="2018-11" db="EMBL/GenBank/DDBJ databases">
        <authorList>
            <consortium name="Pathogen Informatics"/>
        </authorList>
    </citation>
    <scope>NUCLEOTIDE SEQUENCE [LARGE SCALE GENOMIC DNA]</scope>
    <source>
        <strain>Denwood</strain>
        <strain evidence="2">Zambia</strain>
    </source>
</reference>